<protein>
    <recommendedName>
        <fullName evidence="1">Endonuclease GajA/Old nuclease/RecF-like AAA domain-containing protein</fullName>
    </recommendedName>
</protein>
<dbReference type="STRING" id="633147.Olsu_0209"/>
<evidence type="ECO:0000313" key="3">
    <source>
        <dbReference type="Proteomes" id="UP000000333"/>
    </source>
</evidence>
<gene>
    <name evidence="2" type="ordered locus">Olsu_0209</name>
</gene>
<dbReference type="GeneID" id="78511687"/>
<dbReference type="eggNOG" id="COG1106">
    <property type="taxonomic scope" value="Bacteria"/>
</dbReference>
<dbReference type="PANTHER" id="PTHR43581">
    <property type="entry name" value="ATP/GTP PHOSPHATASE"/>
    <property type="match status" value="1"/>
</dbReference>
<keyword evidence="3" id="KW-1185">Reference proteome</keyword>
<dbReference type="InterPro" id="IPR027417">
    <property type="entry name" value="P-loop_NTPase"/>
</dbReference>
<dbReference type="OrthoDB" id="3237462at2"/>
<dbReference type="HOGENOM" id="CLU_029682_2_0_11"/>
<dbReference type="InterPro" id="IPR051396">
    <property type="entry name" value="Bact_Antivir_Def_Nuclease"/>
</dbReference>
<name>E1QY77_OLSUV</name>
<dbReference type="Pfam" id="PF13175">
    <property type="entry name" value="AAA_15"/>
    <property type="match status" value="1"/>
</dbReference>
<sequence>MKIRSVEITNFRGYASETEVAMDDLTVFVGKNDIGKSSVLEALDIFFNDGKGAVKFDKSDINVENQKGGDQEASIAVVFADLPDEIVIDTTAKTNLKDSYLLNGEDKLEIVKKYKGTGAPKVYIKALHPTNSGCCDLLLKKNADLKKLVKQYKLEEEVDTKSNVSMRAALWSHFSDDLKLQEIEIDISKEDAKAIWSKLSTYMPVYSLFQADRENSDSDSEVQDPLKESVKEVLNDLALKEELDEVAQKVREKLQEVANRTVDKLKEVDPEVASSLDPVIPATESLKWADVFKNVSITGDGDIPINKRGSGTKRLILLSFFRAEAERRLAESETNGVIYAIEEPETAQHTENQKKLIEALQELSKIDGVQVILTTHSPYIVKHLEFENLRLIAKGNNPGDRKISKVLPGQLRYPSLNEVNFIAFNESTEEYHDELYGAIEENEWLGEYKSNKQLVPYKKVWKGSVMPMEIPLTEYIRHQIHHPENKENERYTLEQLHESICMMRDFIKQKRSESDEESAE</sequence>
<dbReference type="Proteomes" id="UP000000333">
    <property type="component" value="Chromosome"/>
</dbReference>
<reference evidence="2 3" key="1">
    <citation type="journal article" date="2010" name="Stand. Genomic Sci.">
        <title>Complete genome sequence of Olsenella uli type strain (VPI D76D-27C).</title>
        <authorList>
            <person name="Goker M."/>
            <person name="Held B."/>
            <person name="Lucas S."/>
            <person name="Nolan M."/>
            <person name="Yasawong M."/>
            <person name="Glavina Del Rio T."/>
            <person name="Tice H."/>
            <person name="Cheng J.F."/>
            <person name="Bruce D."/>
            <person name="Detter J.C."/>
            <person name="Tapia R."/>
            <person name="Han C."/>
            <person name="Goodwin L."/>
            <person name="Pitluck S."/>
            <person name="Liolios K."/>
            <person name="Ivanova N."/>
            <person name="Mavromatis K."/>
            <person name="Mikhailova N."/>
            <person name="Pati A."/>
            <person name="Chen A."/>
            <person name="Palaniappan K."/>
            <person name="Land M."/>
            <person name="Hauser L."/>
            <person name="Chang Y.J."/>
            <person name="Jeffries C.D."/>
            <person name="Rohde M."/>
            <person name="Sikorski J."/>
            <person name="Pukall R."/>
            <person name="Woyke T."/>
            <person name="Bristow J."/>
            <person name="Eisen J.A."/>
            <person name="Markowitz V."/>
            <person name="Hugenholtz P."/>
            <person name="Kyrpides N.C."/>
            <person name="Klenk H.P."/>
            <person name="Lapidus A."/>
        </authorList>
    </citation>
    <scope>NUCLEOTIDE SEQUENCE [LARGE SCALE GENOMIC DNA]</scope>
    <source>
        <strain evidence="3">ATCC 49627 / DSM 7084 / CIP 109912 / JCM 12494 / NCIMB 702895 / VPI D76D-27C</strain>
    </source>
</reference>
<accession>E1QY77</accession>
<dbReference type="Gene3D" id="3.40.50.300">
    <property type="entry name" value="P-loop containing nucleotide triphosphate hydrolases"/>
    <property type="match status" value="1"/>
</dbReference>
<dbReference type="AlphaFoldDB" id="E1QY77"/>
<evidence type="ECO:0000313" key="2">
    <source>
        <dbReference type="EMBL" id="ADK67341.1"/>
    </source>
</evidence>
<dbReference type="InterPro" id="IPR041685">
    <property type="entry name" value="AAA_GajA/Old/RecF-like"/>
</dbReference>
<dbReference type="PANTHER" id="PTHR43581:SF4">
    <property type="entry name" value="ATP_GTP PHOSPHATASE"/>
    <property type="match status" value="1"/>
</dbReference>
<proteinExistence type="predicted"/>
<feature type="domain" description="Endonuclease GajA/Old nuclease/RecF-like AAA" evidence="1">
    <location>
        <begin position="1"/>
        <end position="381"/>
    </location>
</feature>
<dbReference type="EMBL" id="CP002106">
    <property type="protein sequence ID" value="ADK67341.1"/>
    <property type="molecule type" value="Genomic_DNA"/>
</dbReference>
<dbReference type="RefSeq" id="WP_013251093.1">
    <property type="nucleotide sequence ID" value="NC_014363.1"/>
</dbReference>
<organism evidence="2 3">
    <name type="scientific">Olsenella uli (strain ATCC 49627 / DSM 7084 / CCUG 31166 / CIP 109912 / JCM 12494 / LMG 11480 / NCIMB 702895 / VPI D76D-27C)</name>
    <name type="common">Lactobacillus uli</name>
    <dbReference type="NCBI Taxonomy" id="633147"/>
    <lineage>
        <taxon>Bacteria</taxon>
        <taxon>Bacillati</taxon>
        <taxon>Actinomycetota</taxon>
        <taxon>Coriobacteriia</taxon>
        <taxon>Coriobacteriales</taxon>
        <taxon>Atopobiaceae</taxon>
        <taxon>Olsenella</taxon>
    </lineage>
</organism>
<evidence type="ECO:0000259" key="1">
    <source>
        <dbReference type="Pfam" id="PF13175"/>
    </source>
</evidence>
<dbReference type="KEGG" id="ols:Olsu_0209"/>
<dbReference type="SUPFAM" id="SSF52540">
    <property type="entry name" value="P-loop containing nucleoside triphosphate hydrolases"/>
    <property type="match status" value="1"/>
</dbReference>